<keyword evidence="1" id="KW-0238">DNA-binding</keyword>
<dbReference type="Pfam" id="PF13411">
    <property type="entry name" value="MerR_1"/>
    <property type="match status" value="1"/>
</dbReference>
<evidence type="ECO:0000259" key="2">
    <source>
        <dbReference type="PROSITE" id="PS50937"/>
    </source>
</evidence>
<dbReference type="PROSITE" id="PS50937">
    <property type="entry name" value="HTH_MERR_2"/>
    <property type="match status" value="1"/>
</dbReference>
<evidence type="ECO:0000256" key="1">
    <source>
        <dbReference type="ARBA" id="ARBA00023125"/>
    </source>
</evidence>
<dbReference type="SUPFAM" id="SSF46955">
    <property type="entry name" value="Putative DNA-binding domain"/>
    <property type="match status" value="1"/>
</dbReference>
<dbReference type="SMART" id="SM00422">
    <property type="entry name" value="HTH_MERR"/>
    <property type="match status" value="1"/>
</dbReference>
<dbReference type="PRINTS" id="PR00040">
    <property type="entry name" value="HTHMERR"/>
</dbReference>
<dbReference type="OrthoDB" id="9811174at2"/>
<dbReference type="PATRIC" id="fig|1139996.3.peg.1929"/>
<dbReference type="GO" id="GO:0003677">
    <property type="term" value="F:DNA binding"/>
    <property type="evidence" value="ECO:0007669"/>
    <property type="project" value="UniProtKB-KW"/>
</dbReference>
<dbReference type="Proteomes" id="UP000014136">
    <property type="component" value="Unassembled WGS sequence"/>
</dbReference>
<dbReference type="InterPro" id="IPR000551">
    <property type="entry name" value="MerR-type_HTH_dom"/>
</dbReference>
<dbReference type="HOGENOM" id="CLU_060077_8_3_9"/>
<sequence length="127" mass="15347">MANQQTSQRYSISHFAQLVGLSIDTLRYYEKEGLITPARNQQNQRVYTEKDRNWLAFILRLKQTGMPINEIKIYTKLRYQGEETVHERLELLYHQQEALEKQRQEIDDHLLFLAEKIKIYKKMIDME</sequence>
<evidence type="ECO:0000313" key="4">
    <source>
        <dbReference type="Proteomes" id="UP000014136"/>
    </source>
</evidence>
<name>S0N7U8_9ENTE</name>
<organism evidence="3 4">
    <name type="scientific">Enterococcus saccharolyticus subsp. saccharolyticus ATCC 43076</name>
    <dbReference type="NCBI Taxonomy" id="1139996"/>
    <lineage>
        <taxon>Bacteria</taxon>
        <taxon>Bacillati</taxon>
        <taxon>Bacillota</taxon>
        <taxon>Bacilli</taxon>
        <taxon>Lactobacillales</taxon>
        <taxon>Enterococcaceae</taxon>
        <taxon>Enterococcus</taxon>
    </lineage>
</organism>
<dbReference type="AlphaFoldDB" id="S0N7U8"/>
<dbReference type="GO" id="GO:0003700">
    <property type="term" value="F:DNA-binding transcription factor activity"/>
    <property type="evidence" value="ECO:0007669"/>
    <property type="project" value="InterPro"/>
</dbReference>
<dbReference type="eggNOG" id="COG0789">
    <property type="taxonomic scope" value="Bacteria"/>
</dbReference>
<dbReference type="PANTHER" id="PTHR30204">
    <property type="entry name" value="REDOX-CYCLING DRUG-SENSING TRANSCRIPTIONAL ACTIVATOR SOXR"/>
    <property type="match status" value="1"/>
</dbReference>
<accession>S0N7U8</accession>
<dbReference type="EMBL" id="AHYT01000009">
    <property type="protein sequence ID" value="EOT28044.1"/>
    <property type="molecule type" value="Genomic_DNA"/>
</dbReference>
<reference evidence="3 4" key="1">
    <citation type="submission" date="2013-03" db="EMBL/GenBank/DDBJ databases">
        <title>The Genome Sequence of Enterococcus saccharolyticus ATCC_43076 (Illumina only assembly).</title>
        <authorList>
            <consortium name="The Broad Institute Genomics Platform"/>
            <consortium name="The Broad Institute Genome Sequencing Center for Infectious Disease"/>
            <person name="Earl A."/>
            <person name="Russ C."/>
            <person name="Gilmore M."/>
            <person name="Surin D."/>
            <person name="Walker B."/>
            <person name="Young S."/>
            <person name="Zeng Q."/>
            <person name="Gargeya S."/>
            <person name="Fitzgerald M."/>
            <person name="Haas B."/>
            <person name="Abouelleil A."/>
            <person name="Allen A.W."/>
            <person name="Alvarado L."/>
            <person name="Arachchi H.M."/>
            <person name="Berlin A.M."/>
            <person name="Chapman S.B."/>
            <person name="Gainer-Dewar J."/>
            <person name="Goldberg J."/>
            <person name="Griggs A."/>
            <person name="Gujja S."/>
            <person name="Hansen M."/>
            <person name="Howarth C."/>
            <person name="Imamovic A."/>
            <person name="Ireland A."/>
            <person name="Larimer J."/>
            <person name="McCowan C."/>
            <person name="Murphy C."/>
            <person name="Pearson M."/>
            <person name="Poon T.W."/>
            <person name="Priest M."/>
            <person name="Roberts A."/>
            <person name="Saif S."/>
            <person name="Shea T."/>
            <person name="Sisk P."/>
            <person name="Sykes S."/>
            <person name="Wortman J."/>
            <person name="Nusbaum C."/>
            <person name="Birren B."/>
        </authorList>
    </citation>
    <scope>NUCLEOTIDE SEQUENCE [LARGE SCALE GENOMIC DNA]</scope>
    <source>
        <strain evidence="3 4">ATCC 43076</strain>
    </source>
</reference>
<dbReference type="InterPro" id="IPR009061">
    <property type="entry name" value="DNA-bd_dom_put_sf"/>
</dbReference>
<dbReference type="InterPro" id="IPR047057">
    <property type="entry name" value="MerR_fam"/>
</dbReference>
<dbReference type="PANTHER" id="PTHR30204:SF83">
    <property type="entry name" value="TRANSCRIPTIONAL REGULATOR, MERR FAMILY"/>
    <property type="match status" value="1"/>
</dbReference>
<dbReference type="Gene3D" id="1.10.1660.10">
    <property type="match status" value="1"/>
</dbReference>
<dbReference type="STRING" id="41997.RV16_GL001051"/>
<protein>
    <recommendedName>
        <fullName evidence="2">HTH merR-type domain-containing protein</fullName>
    </recommendedName>
</protein>
<feature type="domain" description="HTH merR-type" evidence="2">
    <location>
        <begin position="9"/>
        <end position="77"/>
    </location>
</feature>
<evidence type="ECO:0000313" key="3">
    <source>
        <dbReference type="EMBL" id="EOT28044.1"/>
    </source>
</evidence>
<dbReference type="RefSeq" id="WP_016175728.1">
    <property type="nucleotide sequence ID" value="NZ_KE136389.1"/>
</dbReference>
<dbReference type="CDD" id="cd01109">
    <property type="entry name" value="HTH_YyaN"/>
    <property type="match status" value="1"/>
</dbReference>
<comment type="caution">
    <text evidence="3">The sequence shown here is derived from an EMBL/GenBank/DDBJ whole genome shotgun (WGS) entry which is preliminary data.</text>
</comment>
<gene>
    <name evidence="3" type="ORF">OMQ_01959</name>
</gene>
<proteinExistence type="predicted"/>
<dbReference type="PROSITE" id="PS00552">
    <property type="entry name" value="HTH_MERR_1"/>
    <property type="match status" value="1"/>
</dbReference>
<keyword evidence="4" id="KW-1185">Reference proteome</keyword>